<sequence length="194" mass="20987">MRAAANESSMVKRDKTECDLLTHGLRWFKIELAFVSMGATRRFLQIHIIRPIYEYYGSPAIKIARLRTHPRKSFLTQQPTMAAELSPEPTPESVQAINSKTLGTSAGAFPVVTLPSGERIPTGTVGALLVNVRAYDAAAAAGDAATQETLAEALRAAVPVLHKVGLFALFAPEEWASDRSPGRSLVGEMAKELN</sequence>
<dbReference type="eggNOG" id="ENOG502SYB4">
    <property type="taxonomic scope" value="Eukaryota"/>
</dbReference>
<comment type="caution">
    <text evidence="2">The sequence shown here is derived from an EMBL/GenBank/DDBJ whole genome shotgun (WGS) entry which is preliminary data.</text>
</comment>
<dbReference type="AlphaFoldDB" id="A0A0A2VKU1"/>
<dbReference type="OrthoDB" id="2359405at2759"/>
<dbReference type="HOGENOM" id="CLU_1402196_0_0_1"/>
<dbReference type="InterPro" id="IPR056126">
    <property type="entry name" value="DUF7709"/>
</dbReference>
<name>A0A0A2VKU1_BEABA</name>
<dbReference type="EMBL" id="ANFO01000762">
    <property type="protein sequence ID" value="KGQ06745.1"/>
    <property type="molecule type" value="Genomic_DNA"/>
</dbReference>
<organism evidence="2 3">
    <name type="scientific">Beauveria bassiana D1-5</name>
    <dbReference type="NCBI Taxonomy" id="1245745"/>
    <lineage>
        <taxon>Eukaryota</taxon>
        <taxon>Fungi</taxon>
        <taxon>Dikarya</taxon>
        <taxon>Ascomycota</taxon>
        <taxon>Pezizomycotina</taxon>
        <taxon>Sordariomycetes</taxon>
        <taxon>Hypocreomycetidae</taxon>
        <taxon>Hypocreales</taxon>
        <taxon>Cordycipitaceae</taxon>
        <taxon>Beauveria</taxon>
    </lineage>
</organism>
<gene>
    <name evidence="2" type="ORF">BBAD15_g7949</name>
</gene>
<dbReference type="Pfam" id="PF24813">
    <property type="entry name" value="DUF7709"/>
    <property type="match status" value="1"/>
</dbReference>
<accession>A0A0A2VKU1</accession>
<feature type="domain" description="DUF7709" evidence="1">
    <location>
        <begin position="93"/>
        <end position="193"/>
    </location>
</feature>
<proteinExistence type="predicted"/>
<reference evidence="2 3" key="1">
    <citation type="submission" date="2012-10" db="EMBL/GenBank/DDBJ databases">
        <title>Genome sequencing and analysis of entomopathogenic fungi Beauveria bassiana D1-5.</title>
        <authorList>
            <person name="Li Q."/>
            <person name="Wang L."/>
            <person name="Zhang Z."/>
            <person name="Wang Q."/>
            <person name="Ren J."/>
            <person name="Wang M."/>
            <person name="Xu W."/>
            <person name="Wang J."/>
            <person name="Lu Y."/>
            <person name="Du Q."/>
            <person name="Sun Z."/>
        </authorList>
    </citation>
    <scope>NUCLEOTIDE SEQUENCE [LARGE SCALE GENOMIC DNA]</scope>
    <source>
        <strain evidence="2 3">D1-5</strain>
    </source>
</reference>
<evidence type="ECO:0000313" key="2">
    <source>
        <dbReference type="EMBL" id="KGQ06745.1"/>
    </source>
</evidence>
<dbReference type="STRING" id="1245745.A0A0A2VKU1"/>
<dbReference type="Proteomes" id="UP000030106">
    <property type="component" value="Unassembled WGS sequence"/>
</dbReference>
<evidence type="ECO:0000313" key="3">
    <source>
        <dbReference type="Proteomes" id="UP000030106"/>
    </source>
</evidence>
<protein>
    <recommendedName>
        <fullName evidence="1">DUF7709 domain-containing protein</fullName>
    </recommendedName>
</protein>
<evidence type="ECO:0000259" key="1">
    <source>
        <dbReference type="Pfam" id="PF24813"/>
    </source>
</evidence>